<dbReference type="EMBL" id="CP142728">
    <property type="protein sequence ID" value="WUR02894.1"/>
    <property type="molecule type" value="Genomic_DNA"/>
</dbReference>
<dbReference type="AlphaFoldDB" id="A0AAX4JA73"/>
<keyword evidence="3 5" id="KW-1133">Transmembrane helix</keyword>
<dbReference type="SUPFAM" id="SSF52833">
    <property type="entry name" value="Thioredoxin-like"/>
    <property type="match status" value="2"/>
</dbReference>
<gene>
    <name evidence="7" type="ORF">VNE69_03115</name>
</gene>
<reference evidence="7" key="1">
    <citation type="journal article" date="2024" name="BMC Genomics">
        <title>Functional annotation of a divergent genome using sequence and structure-based similarity.</title>
        <authorList>
            <person name="Svedberg D."/>
            <person name="Winiger R.R."/>
            <person name="Berg A."/>
            <person name="Sharma H."/>
            <person name="Tellgren-Roth C."/>
            <person name="Debrunner-Vossbrinck B.A."/>
            <person name="Vossbrinck C.R."/>
            <person name="Barandun J."/>
        </authorList>
    </citation>
    <scope>NUCLEOTIDE SEQUENCE</scope>
    <source>
        <strain evidence="7">Illinois isolate</strain>
    </source>
</reference>
<evidence type="ECO:0000256" key="2">
    <source>
        <dbReference type="ARBA" id="ARBA00022692"/>
    </source>
</evidence>
<organism evidence="7 8">
    <name type="scientific">Vairimorpha necatrix</name>
    <dbReference type="NCBI Taxonomy" id="6039"/>
    <lineage>
        <taxon>Eukaryota</taxon>
        <taxon>Fungi</taxon>
        <taxon>Fungi incertae sedis</taxon>
        <taxon>Microsporidia</taxon>
        <taxon>Nosematidae</taxon>
        <taxon>Vairimorpha</taxon>
    </lineage>
</organism>
<dbReference type="Gene3D" id="3.40.30.10">
    <property type="entry name" value="Glutaredoxin"/>
    <property type="match status" value="1"/>
</dbReference>
<evidence type="ECO:0000313" key="7">
    <source>
        <dbReference type="EMBL" id="WUR02894.1"/>
    </source>
</evidence>
<sequence>MIFLLICSFIFSKIENTCSIYSEGTVFLEYYNNFVDEDIHLLDEYLEKNKFDTKIQKINCSKCTCPELEGFPTFKIYKDHKEIDSLTGHLEHQKLVQFVNKNINPDQNINRDNIVGIVELKEIDFYSSFDGPWLIHFYDKPSEEIDSLLIKVAGHFKNKLKIGKINEKESKNIIGRYNIRIFPVIFGIYEDLSSPFLEILNFENLVNFSNKLMSHPFPNINYDQLLQKINTNTQFYIVLYKNEKTADILFSKYAHNFKFKLEMYKTNDHILFDKLNPKYFSEVSLALYKNGKFHFYDQDIFNDKNVLEWIFHSHFPNVVKINDSTFHSVFNGLKPSFLLLTYDDYLIDEYEKFAKNVHAGMPFVKMVFASINLNEYVLFTQSLLPNIEIPTIVVYNPYEKIWYHKKIILKKKTFSEEAGKILKMYESGKMKIFYKKRGSRFGMMFWVLLITLICGVIYTNEYILKK</sequence>
<proteinExistence type="predicted"/>
<protein>
    <submittedName>
        <fullName evidence="7">Thioredoxin domain-containing protein</fullName>
    </submittedName>
</protein>
<keyword evidence="6" id="KW-0732">Signal</keyword>
<evidence type="ECO:0000313" key="8">
    <source>
        <dbReference type="Proteomes" id="UP001334084"/>
    </source>
</evidence>
<dbReference type="Proteomes" id="UP001334084">
    <property type="component" value="Chromosome 3"/>
</dbReference>
<feature type="signal peptide" evidence="6">
    <location>
        <begin position="1"/>
        <end position="19"/>
    </location>
</feature>
<dbReference type="GO" id="GO:0016020">
    <property type="term" value="C:membrane"/>
    <property type="evidence" value="ECO:0007669"/>
    <property type="project" value="UniProtKB-SubCell"/>
</dbReference>
<evidence type="ECO:0000256" key="4">
    <source>
        <dbReference type="ARBA" id="ARBA00023136"/>
    </source>
</evidence>
<dbReference type="KEGG" id="vnx:VNE69_03115"/>
<evidence type="ECO:0000256" key="6">
    <source>
        <dbReference type="SAM" id="SignalP"/>
    </source>
</evidence>
<accession>A0AAX4JA73</accession>
<dbReference type="InterPro" id="IPR036249">
    <property type="entry name" value="Thioredoxin-like_sf"/>
</dbReference>
<dbReference type="RefSeq" id="XP_065329039.1">
    <property type="nucleotide sequence ID" value="XM_065472967.1"/>
</dbReference>
<dbReference type="Pfam" id="PF13848">
    <property type="entry name" value="Thioredoxin_6"/>
    <property type="match status" value="1"/>
</dbReference>
<keyword evidence="4 5" id="KW-0472">Membrane</keyword>
<keyword evidence="2 5" id="KW-0812">Transmembrane</keyword>
<keyword evidence="8" id="KW-1185">Reference proteome</keyword>
<name>A0AAX4JA73_9MICR</name>
<feature type="transmembrane region" description="Helical" evidence="5">
    <location>
        <begin position="441"/>
        <end position="459"/>
    </location>
</feature>
<dbReference type="GO" id="GO:0005783">
    <property type="term" value="C:endoplasmic reticulum"/>
    <property type="evidence" value="ECO:0007669"/>
    <property type="project" value="TreeGrafter"/>
</dbReference>
<dbReference type="PANTHER" id="PTHR46426:SF1">
    <property type="entry name" value="PROTEIN DISULFIDE-ISOMERASE TMX3"/>
    <property type="match status" value="1"/>
</dbReference>
<evidence type="ECO:0000256" key="5">
    <source>
        <dbReference type="SAM" id="Phobius"/>
    </source>
</evidence>
<feature type="chain" id="PRO_5043556480" evidence="6">
    <location>
        <begin position="20"/>
        <end position="466"/>
    </location>
</feature>
<evidence type="ECO:0000256" key="1">
    <source>
        <dbReference type="ARBA" id="ARBA00004167"/>
    </source>
</evidence>
<comment type="subcellular location">
    <subcellularLocation>
        <location evidence="1">Membrane</location>
        <topology evidence="1">Single-pass membrane protein</topology>
    </subcellularLocation>
</comment>
<dbReference type="GeneID" id="90540711"/>
<evidence type="ECO:0000256" key="3">
    <source>
        <dbReference type="ARBA" id="ARBA00022989"/>
    </source>
</evidence>
<dbReference type="PANTHER" id="PTHR46426">
    <property type="entry name" value="PROTEIN DISULFIDE-ISOMERASE TMX3"/>
    <property type="match status" value="1"/>
</dbReference>
<dbReference type="InterPro" id="IPR052250">
    <property type="entry name" value="PDI_TMX3"/>
</dbReference>